<dbReference type="AlphaFoldDB" id="A0A1F5DMM7"/>
<evidence type="ECO:0000256" key="14">
    <source>
        <dbReference type="ARBA" id="ARBA00047783"/>
    </source>
</evidence>
<gene>
    <name evidence="15" type="primary">trmD</name>
    <name evidence="19" type="ORF">A2V71_04790</name>
</gene>
<accession>A0A1F5DMM7</accession>
<evidence type="ECO:0000256" key="6">
    <source>
        <dbReference type="ARBA" id="ARBA00014679"/>
    </source>
</evidence>
<dbReference type="PIRSF" id="PIRSF000386">
    <property type="entry name" value="tRNA_mtase"/>
    <property type="match status" value="1"/>
</dbReference>
<dbReference type="PANTHER" id="PTHR46417:SF1">
    <property type="entry name" value="TRNA (GUANINE-N(1)-)-METHYLTRANSFERASE"/>
    <property type="match status" value="1"/>
</dbReference>
<keyword evidence="9 15" id="KW-0808">Transferase</keyword>
<dbReference type="InterPro" id="IPR029028">
    <property type="entry name" value="Alpha/beta_knot_MTases"/>
</dbReference>
<evidence type="ECO:0000256" key="12">
    <source>
        <dbReference type="ARBA" id="ARBA00029736"/>
    </source>
</evidence>
<dbReference type="NCBIfam" id="TIGR00088">
    <property type="entry name" value="trmD"/>
    <property type="match status" value="1"/>
</dbReference>
<evidence type="ECO:0000256" key="13">
    <source>
        <dbReference type="ARBA" id="ARBA00033392"/>
    </source>
</evidence>
<feature type="domain" description="tRNA methyltransferase TRMD/TRM10-type" evidence="18">
    <location>
        <begin position="1"/>
        <end position="224"/>
    </location>
</feature>
<dbReference type="SUPFAM" id="SSF75217">
    <property type="entry name" value="alpha/beta knot"/>
    <property type="match status" value="1"/>
</dbReference>
<dbReference type="GO" id="GO:0005829">
    <property type="term" value="C:cytosol"/>
    <property type="evidence" value="ECO:0007669"/>
    <property type="project" value="TreeGrafter"/>
</dbReference>
<dbReference type="GO" id="GO:0052906">
    <property type="term" value="F:tRNA (guanine(37)-N1)-methyltransferase activity"/>
    <property type="evidence" value="ECO:0007669"/>
    <property type="project" value="UniProtKB-UniRule"/>
</dbReference>
<comment type="catalytic activity">
    <reaction evidence="14 15 17">
        <text>guanosine(37) in tRNA + S-adenosyl-L-methionine = N(1)-methylguanosine(37) in tRNA + S-adenosyl-L-homocysteine + H(+)</text>
        <dbReference type="Rhea" id="RHEA:36899"/>
        <dbReference type="Rhea" id="RHEA-COMP:10145"/>
        <dbReference type="Rhea" id="RHEA-COMP:10147"/>
        <dbReference type="ChEBI" id="CHEBI:15378"/>
        <dbReference type="ChEBI" id="CHEBI:57856"/>
        <dbReference type="ChEBI" id="CHEBI:59789"/>
        <dbReference type="ChEBI" id="CHEBI:73542"/>
        <dbReference type="ChEBI" id="CHEBI:74269"/>
        <dbReference type="EC" id="2.1.1.228"/>
    </reaction>
</comment>
<proteinExistence type="inferred from homology"/>
<evidence type="ECO:0000256" key="7">
    <source>
        <dbReference type="ARBA" id="ARBA00022490"/>
    </source>
</evidence>
<dbReference type="Gene3D" id="1.10.1270.20">
    <property type="entry name" value="tRNA(m1g37)methyltransferase, domain 2"/>
    <property type="match status" value="1"/>
</dbReference>
<dbReference type="NCBIfam" id="NF000648">
    <property type="entry name" value="PRK00026.1"/>
    <property type="match status" value="1"/>
</dbReference>
<evidence type="ECO:0000313" key="19">
    <source>
        <dbReference type="EMBL" id="OGD56417.1"/>
    </source>
</evidence>
<evidence type="ECO:0000256" key="10">
    <source>
        <dbReference type="ARBA" id="ARBA00022691"/>
    </source>
</evidence>
<reference evidence="19 20" key="1">
    <citation type="journal article" date="2016" name="Nat. Commun.">
        <title>Thousands of microbial genomes shed light on interconnected biogeochemical processes in an aquifer system.</title>
        <authorList>
            <person name="Anantharaman K."/>
            <person name="Brown C.T."/>
            <person name="Hug L.A."/>
            <person name="Sharon I."/>
            <person name="Castelle C.J."/>
            <person name="Probst A.J."/>
            <person name="Thomas B.C."/>
            <person name="Singh A."/>
            <person name="Wilkins M.J."/>
            <person name="Karaoz U."/>
            <person name="Brodie E.L."/>
            <person name="Williams K.H."/>
            <person name="Hubbard S.S."/>
            <person name="Banfield J.F."/>
        </authorList>
    </citation>
    <scope>NUCLEOTIDE SEQUENCE [LARGE SCALE GENOMIC DNA]</scope>
</reference>
<evidence type="ECO:0000256" key="15">
    <source>
        <dbReference type="HAMAP-Rule" id="MF_00605"/>
    </source>
</evidence>
<evidence type="ECO:0000256" key="2">
    <source>
        <dbReference type="ARBA" id="ARBA00004496"/>
    </source>
</evidence>
<comment type="similarity">
    <text evidence="3 15 17">Belongs to the RNA methyltransferase TrmD family.</text>
</comment>
<dbReference type="PANTHER" id="PTHR46417">
    <property type="entry name" value="TRNA (GUANINE-N(1)-)-METHYLTRANSFERASE"/>
    <property type="match status" value="1"/>
</dbReference>
<feature type="binding site" evidence="15 16">
    <location>
        <position position="114"/>
    </location>
    <ligand>
        <name>S-adenosyl-L-methionine</name>
        <dbReference type="ChEBI" id="CHEBI:59789"/>
    </ligand>
</feature>
<comment type="subcellular location">
    <subcellularLocation>
        <location evidence="2 15 17">Cytoplasm</location>
    </subcellularLocation>
</comment>
<dbReference type="Gene3D" id="3.40.1280.10">
    <property type="match status" value="1"/>
</dbReference>
<feature type="binding site" evidence="15 16">
    <location>
        <begin position="133"/>
        <end position="138"/>
    </location>
    <ligand>
        <name>S-adenosyl-L-methionine</name>
        <dbReference type="ChEBI" id="CHEBI:59789"/>
    </ligand>
</feature>
<organism evidence="19 20">
    <name type="scientific">Candidatus Berkelbacteria bacterium RBG_13_40_8</name>
    <dbReference type="NCBI Taxonomy" id="1797467"/>
    <lineage>
        <taxon>Bacteria</taxon>
        <taxon>Candidatus Berkelbacteria</taxon>
    </lineage>
</organism>
<dbReference type="GO" id="GO:0002939">
    <property type="term" value="P:tRNA N1-guanine methylation"/>
    <property type="evidence" value="ECO:0007669"/>
    <property type="project" value="TreeGrafter"/>
</dbReference>
<protein>
    <recommendedName>
        <fullName evidence="6 15">tRNA (guanine-N(1)-)-methyltransferase</fullName>
        <ecNumber evidence="5 15">2.1.1.228</ecNumber>
    </recommendedName>
    <alternativeName>
        <fullName evidence="12 15">M1G-methyltransferase</fullName>
    </alternativeName>
    <alternativeName>
        <fullName evidence="13 15">tRNA [GM37] methyltransferase</fullName>
    </alternativeName>
</protein>
<keyword evidence="11 15" id="KW-0819">tRNA processing</keyword>
<comment type="subunit">
    <text evidence="4 15 17">Homodimer.</text>
</comment>
<evidence type="ECO:0000313" key="20">
    <source>
        <dbReference type="Proteomes" id="UP000178764"/>
    </source>
</evidence>
<name>A0A1F5DMM7_9BACT</name>
<evidence type="ECO:0000256" key="1">
    <source>
        <dbReference type="ARBA" id="ARBA00002634"/>
    </source>
</evidence>
<sequence>MNFKIITTQPQIYDSFLKTGLISRGIKKRIIRIGIYNLHDFAFDKHKSIDDTPYGGGAGMVIKADIMDKAISTLKLKTQNSKLKTILLTPQGKPFKQQDAKRLSKEKKLIIISGRFEGYDERIRDLVDEEISIGDFVLTSGDLPAMVLIDAISRQIPGFIEKSESLHTESFDNNLLEFPQYTRPENFKGKKVPKVLLSGNHQKVAEWREKQSLLRTKKRRKDLTSYLKK</sequence>
<dbReference type="EMBL" id="MEZT01000021">
    <property type="protein sequence ID" value="OGD56417.1"/>
    <property type="molecule type" value="Genomic_DNA"/>
</dbReference>
<dbReference type="HAMAP" id="MF_00605">
    <property type="entry name" value="TrmD"/>
    <property type="match status" value="1"/>
</dbReference>
<evidence type="ECO:0000256" key="5">
    <source>
        <dbReference type="ARBA" id="ARBA00012807"/>
    </source>
</evidence>
<comment type="function">
    <text evidence="1 15 17">Specifically methylates guanosine-37 in various tRNAs.</text>
</comment>
<dbReference type="EC" id="2.1.1.228" evidence="5 15"/>
<evidence type="ECO:0000256" key="11">
    <source>
        <dbReference type="ARBA" id="ARBA00022694"/>
    </source>
</evidence>
<dbReference type="CDD" id="cd18080">
    <property type="entry name" value="TrmD-like"/>
    <property type="match status" value="1"/>
</dbReference>
<dbReference type="InterPro" id="IPR023148">
    <property type="entry name" value="tRNA_m1G_MeTrfase_C_sf"/>
</dbReference>
<keyword evidence="8 15" id="KW-0489">Methyltransferase</keyword>
<dbReference type="InterPro" id="IPR002649">
    <property type="entry name" value="tRNA_m1G_MeTrfase_TrmD"/>
</dbReference>
<evidence type="ECO:0000256" key="4">
    <source>
        <dbReference type="ARBA" id="ARBA00011738"/>
    </source>
</evidence>
<dbReference type="InterPro" id="IPR016009">
    <property type="entry name" value="tRNA_MeTrfase_TRMD/TRM10"/>
</dbReference>
<evidence type="ECO:0000256" key="8">
    <source>
        <dbReference type="ARBA" id="ARBA00022603"/>
    </source>
</evidence>
<keyword evidence="7 15" id="KW-0963">Cytoplasm</keyword>
<evidence type="ECO:0000256" key="16">
    <source>
        <dbReference type="PIRSR" id="PIRSR000386-1"/>
    </source>
</evidence>
<comment type="caution">
    <text evidence="19">The sequence shown here is derived from an EMBL/GenBank/DDBJ whole genome shotgun (WGS) entry which is preliminary data.</text>
</comment>
<dbReference type="InterPro" id="IPR029026">
    <property type="entry name" value="tRNA_m1G_MTases_N"/>
</dbReference>
<evidence type="ECO:0000256" key="3">
    <source>
        <dbReference type="ARBA" id="ARBA00007630"/>
    </source>
</evidence>
<evidence type="ECO:0000259" key="18">
    <source>
        <dbReference type="Pfam" id="PF01746"/>
    </source>
</evidence>
<evidence type="ECO:0000256" key="17">
    <source>
        <dbReference type="RuleBase" id="RU003464"/>
    </source>
</evidence>
<dbReference type="Proteomes" id="UP000178764">
    <property type="component" value="Unassembled WGS sequence"/>
</dbReference>
<keyword evidence="10 15" id="KW-0949">S-adenosyl-L-methionine</keyword>
<evidence type="ECO:0000256" key="9">
    <source>
        <dbReference type="ARBA" id="ARBA00022679"/>
    </source>
</evidence>
<dbReference type="Pfam" id="PF01746">
    <property type="entry name" value="tRNA_m1G_MT"/>
    <property type="match status" value="1"/>
</dbReference>